<dbReference type="EMBL" id="MT143341">
    <property type="protein sequence ID" value="QJA95753.1"/>
    <property type="molecule type" value="Genomic_DNA"/>
</dbReference>
<gene>
    <name evidence="1" type="ORF">MM415B05189_0005</name>
</gene>
<organism evidence="1">
    <name type="scientific">viral metagenome</name>
    <dbReference type="NCBI Taxonomy" id="1070528"/>
    <lineage>
        <taxon>unclassified sequences</taxon>
        <taxon>metagenomes</taxon>
        <taxon>organismal metagenomes</taxon>
    </lineage>
</organism>
<reference evidence="1" key="1">
    <citation type="submission" date="2020-03" db="EMBL/GenBank/DDBJ databases">
        <title>The deep terrestrial virosphere.</title>
        <authorList>
            <person name="Holmfeldt K."/>
            <person name="Nilsson E."/>
            <person name="Simone D."/>
            <person name="Lopez-Fernandez M."/>
            <person name="Wu X."/>
            <person name="de Brujin I."/>
            <person name="Lundin D."/>
            <person name="Andersson A."/>
            <person name="Bertilsson S."/>
            <person name="Dopson M."/>
        </authorList>
    </citation>
    <scope>NUCLEOTIDE SEQUENCE</scope>
    <source>
        <strain evidence="1">MM415B05189</strain>
    </source>
</reference>
<proteinExistence type="predicted"/>
<name>A0A6M3LMF2_9ZZZZ</name>
<accession>A0A6M3LMF2</accession>
<dbReference type="AlphaFoldDB" id="A0A6M3LMF2"/>
<evidence type="ECO:0000313" key="1">
    <source>
        <dbReference type="EMBL" id="QJA95753.1"/>
    </source>
</evidence>
<sequence length="66" mass="7750">MKECPECGASEIRVSVNTVYMGYISDYGVLQCEERVDETLIAFECDNCDYMYSEQFIKGWDYDHKK</sequence>
<protein>
    <submittedName>
        <fullName evidence="1">Uncharacterized protein</fullName>
    </submittedName>
</protein>